<name>A0A9P9AQ25_9HYPO</name>
<reference evidence="1 2" key="1">
    <citation type="journal article" date="2021" name="Nat. Commun.">
        <title>Genetic determinants of endophytism in the Arabidopsis root mycobiome.</title>
        <authorList>
            <person name="Mesny F."/>
            <person name="Miyauchi S."/>
            <person name="Thiergart T."/>
            <person name="Pickel B."/>
            <person name="Atanasova L."/>
            <person name="Karlsson M."/>
            <person name="Huettel B."/>
            <person name="Barry K.W."/>
            <person name="Haridas S."/>
            <person name="Chen C."/>
            <person name="Bauer D."/>
            <person name="Andreopoulos W."/>
            <person name="Pangilinan J."/>
            <person name="LaButti K."/>
            <person name="Riley R."/>
            <person name="Lipzen A."/>
            <person name="Clum A."/>
            <person name="Drula E."/>
            <person name="Henrissat B."/>
            <person name="Kohler A."/>
            <person name="Grigoriev I.V."/>
            <person name="Martin F.M."/>
            <person name="Hacquard S."/>
        </authorList>
    </citation>
    <scope>NUCLEOTIDE SEQUENCE [LARGE SCALE GENOMIC DNA]</scope>
    <source>
        <strain evidence="1 2">MPI-CAGE-CH-0241</strain>
    </source>
</reference>
<organism evidence="1 2">
    <name type="scientific">Thelonectria olida</name>
    <dbReference type="NCBI Taxonomy" id="1576542"/>
    <lineage>
        <taxon>Eukaryota</taxon>
        <taxon>Fungi</taxon>
        <taxon>Dikarya</taxon>
        <taxon>Ascomycota</taxon>
        <taxon>Pezizomycotina</taxon>
        <taxon>Sordariomycetes</taxon>
        <taxon>Hypocreomycetidae</taxon>
        <taxon>Hypocreales</taxon>
        <taxon>Nectriaceae</taxon>
        <taxon>Thelonectria</taxon>
    </lineage>
</organism>
<evidence type="ECO:0000313" key="2">
    <source>
        <dbReference type="Proteomes" id="UP000777438"/>
    </source>
</evidence>
<dbReference type="EMBL" id="JAGPYM010000011">
    <property type="protein sequence ID" value="KAH6889179.1"/>
    <property type="molecule type" value="Genomic_DNA"/>
</dbReference>
<proteinExistence type="predicted"/>
<dbReference type="Proteomes" id="UP000777438">
    <property type="component" value="Unassembled WGS sequence"/>
</dbReference>
<sequence length="73" mass="8642">MNKISILCISLSLKCYSFPISEVFCVPRYQGYLSTRRLRNLDSPTHPFSSLHLPKFHKWLWIDSLVLLYSYMS</sequence>
<dbReference type="AlphaFoldDB" id="A0A9P9AQ25"/>
<evidence type="ECO:0000313" key="1">
    <source>
        <dbReference type="EMBL" id="KAH6889179.1"/>
    </source>
</evidence>
<comment type="caution">
    <text evidence="1">The sequence shown here is derived from an EMBL/GenBank/DDBJ whole genome shotgun (WGS) entry which is preliminary data.</text>
</comment>
<gene>
    <name evidence="1" type="ORF">B0T10DRAFT_48203</name>
</gene>
<protein>
    <submittedName>
        <fullName evidence="1">Uncharacterized protein</fullName>
    </submittedName>
</protein>
<accession>A0A9P9AQ25</accession>
<keyword evidence="2" id="KW-1185">Reference proteome</keyword>